<dbReference type="GO" id="GO:0006784">
    <property type="term" value="P:heme A biosynthetic process"/>
    <property type="evidence" value="ECO:0007669"/>
    <property type="project" value="TreeGrafter"/>
</dbReference>
<keyword evidence="7 12" id="KW-0496">Mitochondrion</keyword>
<evidence type="ECO:0000313" key="14">
    <source>
        <dbReference type="Proteomes" id="UP000887566"/>
    </source>
</evidence>
<evidence type="ECO:0000256" key="3">
    <source>
        <dbReference type="ARBA" id="ARBA00022679"/>
    </source>
</evidence>
<name>A0A914URP2_9BILA</name>
<comment type="function">
    <text evidence="12">Converts protoheme IX and farnesyl diphosphate to heme O.</text>
</comment>
<dbReference type="PANTHER" id="PTHR43448">
    <property type="entry name" value="PROTOHEME IX FARNESYLTRANSFERASE, MITOCHONDRIAL"/>
    <property type="match status" value="1"/>
</dbReference>
<reference evidence="15" key="1">
    <citation type="submission" date="2022-11" db="UniProtKB">
        <authorList>
            <consortium name="WormBaseParasite"/>
        </authorList>
    </citation>
    <scope>IDENTIFICATION</scope>
</reference>
<keyword evidence="6 13" id="KW-1133">Transmembrane helix</keyword>
<dbReference type="Gene3D" id="1.10.357.140">
    <property type="entry name" value="UbiA prenyltransferase"/>
    <property type="match status" value="1"/>
</dbReference>
<evidence type="ECO:0000256" key="9">
    <source>
        <dbReference type="ARBA" id="ARBA00023136"/>
    </source>
</evidence>
<comment type="catalytic activity">
    <reaction evidence="11">
        <text>heme b + (2E,6E)-farnesyl diphosphate + H2O = Fe(II)-heme o + diphosphate</text>
        <dbReference type="Rhea" id="RHEA:28070"/>
        <dbReference type="ChEBI" id="CHEBI:15377"/>
        <dbReference type="ChEBI" id="CHEBI:33019"/>
        <dbReference type="ChEBI" id="CHEBI:60344"/>
        <dbReference type="ChEBI" id="CHEBI:60530"/>
        <dbReference type="ChEBI" id="CHEBI:175763"/>
        <dbReference type="EC" id="2.5.1.141"/>
    </reaction>
</comment>
<dbReference type="CDD" id="cd13957">
    <property type="entry name" value="PT_UbiA_Cox10"/>
    <property type="match status" value="1"/>
</dbReference>
<evidence type="ECO:0000256" key="6">
    <source>
        <dbReference type="ARBA" id="ARBA00022989"/>
    </source>
</evidence>
<dbReference type="Proteomes" id="UP000887566">
    <property type="component" value="Unplaced"/>
</dbReference>
<organism evidence="14 15">
    <name type="scientific">Plectus sambesii</name>
    <dbReference type="NCBI Taxonomy" id="2011161"/>
    <lineage>
        <taxon>Eukaryota</taxon>
        <taxon>Metazoa</taxon>
        <taxon>Ecdysozoa</taxon>
        <taxon>Nematoda</taxon>
        <taxon>Chromadorea</taxon>
        <taxon>Plectida</taxon>
        <taxon>Plectina</taxon>
        <taxon>Plectoidea</taxon>
        <taxon>Plectidae</taxon>
        <taxon>Plectus</taxon>
    </lineage>
</organism>
<feature type="transmembrane region" description="Helical" evidence="13">
    <location>
        <begin position="349"/>
        <end position="370"/>
    </location>
</feature>
<proteinExistence type="inferred from homology"/>
<evidence type="ECO:0000256" key="7">
    <source>
        <dbReference type="ARBA" id="ARBA00023128"/>
    </source>
</evidence>
<evidence type="ECO:0000256" key="8">
    <source>
        <dbReference type="ARBA" id="ARBA00023133"/>
    </source>
</evidence>
<comment type="subcellular location">
    <subcellularLocation>
        <location evidence="1">Mitochondrion membrane</location>
        <topology evidence="1">Multi-pass membrane protein</topology>
    </subcellularLocation>
</comment>
<evidence type="ECO:0000256" key="13">
    <source>
        <dbReference type="SAM" id="Phobius"/>
    </source>
</evidence>
<keyword evidence="4 13" id="KW-0812">Transmembrane</keyword>
<dbReference type="EC" id="2.5.1.-" evidence="12"/>
<evidence type="ECO:0000256" key="11">
    <source>
        <dbReference type="ARBA" id="ARBA00047690"/>
    </source>
</evidence>
<dbReference type="FunFam" id="1.10.357.140:FF:000004">
    <property type="entry name" value="Protoheme IX farnesyltransferase, mitochondrial"/>
    <property type="match status" value="1"/>
</dbReference>
<dbReference type="InterPro" id="IPR006369">
    <property type="entry name" value="Protohaem_IX_farnesylTrfase"/>
</dbReference>
<dbReference type="InterPro" id="IPR016315">
    <property type="entry name" value="Protohaem_IX_farnesylTrfase_mt"/>
</dbReference>
<evidence type="ECO:0000256" key="5">
    <source>
        <dbReference type="ARBA" id="ARBA00022946"/>
    </source>
</evidence>
<dbReference type="Pfam" id="PF01040">
    <property type="entry name" value="UbiA"/>
    <property type="match status" value="1"/>
</dbReference>
<protein>
    <recommendedName>
        <fullName evidence="2 12">Protoheme IX farnesyltransferase, mitochondrial</fullName>
        <ecNumber evidence="12">2.5.1.-</ecNumber>
    </recommendedName>
    <alternativeName>
        <fullName evidence="10 12">Heme O synthase</fullName>
    </alternativeName>
</protein>
<keyword evidence="9 12" id="KW-0472">Membrane</keyword>
<evidence type="ECO:0000313" key="15">
    <source>
        <dbReference type="WBParaSite" id="PSAMB.scaffold11size140128.g73.t1"/>
    </source>
</evidence>
<dbReference type="HAMAP" id="MF_00154">
    <property type="entry name" value="CyoE_CtaB"/>
    <property type="match status" value="1"/>
</dbReference>
<dbReference type="GO" id="GO:0008495">
    <property type="term" value="F:protoheme IX farnesyltransferase activity"/>
    <property type="evidence" value="ECO:0007669"/>
    <property type="project" value="UniProtKB-EC"/>
</dbReference>
<keyword evidence="5" id="KW-0809">Transit peptide</keyword>
<feature type="transmembrane region" description="Helical" evidence="13">
    <location>
        <begin position="102"/>
        <end position="119"/>
    </location>
</feature>
<dbReference type="GO" id="GO:0031966">
    <property type="term" value="C:mitochondrial membrane"/>
    <property type="evidence" value="ECO:0007669"/>
    <property type="project" value="UniProtKB-SubCell"/>
</dbReference>
<dbReference type="NCBIfam" id="TIGR01473">
    <property type="entry name" value="cyoE_ctaB"/>
    <property type="match status" value="1"/>
</dbReference>
<keyword evidence="8 12" id="KW-0350">Heme biosynthesis</keyword>
<dbReference type="InterPro" id="IPR044878">
    <property type="entry name" value="UbiA_sf"/>
</dbReference>
<dbReference type="InterPro" id="IPR000537">
    <property type="entry name" value="UbiA_prenyltransferase"/>
</dbReference>
<dbReference type="AlphaFoldDB" id="A0A914URP2"/>
<dbReference type="WBParaSite" id="PSAMB.scaffold11size140128.g73.t1">
    <property type="protein sequence ID" value="PSAMB.scaffold11size140128.g73.t1"/>
    <property type="gene ID" value="PSAMB.scaffold11size140128.g73"/>
</dbReference>
<evidence type="ECO:0000256" key="12">
    <source>
        <dbReference type="PIRNR" id="PIRNR001773"/>
    </source>
</evidence>
<keyword evidence="3 12" id="KW-0808">Transferase</keyword>
<evidence type="ECO:0000256" key="10">
    <source>
        <dbReference type="ARBA" id="ARBA00030253"/>
    </source>
</evidence>
<dbReference type="PANTHER" id="PTHR43448:SF2">
    <property type="entry name" value="PROTOHEME IX FARNESYLTRANSFERASE, MITOCHONDRIAL"/>
    <property type="match status" value="1"/>
</dbReference>
<evidence type="ECO:0000256" key="1">
    <source>
        <dbReference type="ARBA" id="ARBA00004225"/>
    </source>
</evidence>
<comment type="similarity">
    <text evidence="12">Belongs to the ubiA prenyltransferase family.</text>
</comment>
<evidence type="ECO:0000256" key="2">
    <source>
        <dbReference type="ARBA" id="ARBA00016335"/>
    </source>
</evidence>
<evidence type="ECO:0000256" key="4">
    <source>
        <dbReference type="ARBA" id="ARBA00022692"/>
    </source>
</evidence>
<sequence length="391" mass="42153">MLMMRNFCGGCGRKITGVNNMLLRSAASMPKTKPNYDEMPSTSDYNAARRKAAPPVAVGIKLGAPAIQKQEKPIAALRSDEWTVATSSASPGNYLQLSKARLSALVTVTAIGGFAMAPGLFVLPTFASCAVGTALMSACANSYNQFLESPYDSQMKRTQARVLVVDKISPLHAAIFGTTAGLAGFMLLWVGANPLTATLGLANVLLYAGVYTPMKRHSVACTWAGALVGAIPPLMGYAACCGTLDAGAFVLAGLLYAWQFPHFNGLSWNLRADYSRAGYRVMCVTDQELCRRTTLRHAVALVGLCSVAAPLSDLTTWTFAVDSLPFNAYMVYLSYKFYKHPDAKTSRTLFRYSLIYLPAIMLLMVVSSYGRTPPKDGARPVKEAEHVEHIS</sequence>
<feature type="transmembrane region" description="Helical" evidence="13">
    <location>
        <begin position="195"/>
        <end position="214"/>
    </location>
</feature>
<keyword evidence="14" id="KW-1185">Reference proteome</keyword>
<accession>A0A914URP2</accession>
<dbReference type="PIRSF" id="PIRSF001773">
    <property type="entry name" value="COX10"/>
    <property type="match status" value="1"/>
</dbReference>